<name>A0A8J3QXS2_9ACTN</name>
<feature type="region of interest" description="Disordered" evidence="1">
    <location>
        <begin position="131"/>
        <end position="184"/>
    </location>
</feature>
<evidence type="ECO:0000256" key="1">
    <source>
        <dbReference type="SAM" id="MobiDB-lite"/>
    </source>
</evidence>
<accession>A0A8J3QXS2</accession>
<reference evidence="3" key="1">
    <citation type="submission" date="2021-01" db="EMBL/GenBank/DDBJ databases">
        <title>Whole genome shotgun sequence of Rugosimonospora africana NBRC 104875.</title>
        <authorList>
            <person name="Komaki H."/>
            <person name="Tamura T."/>
        </authorList>
    </citation>
    <scope>NUCLEOTIDE SEQUENCE</scope>
    <source>
        <strain evidence="3">NBRC 104875</strain>
    </source>
</reference>
<protein>
    <submittedName>
        <fullName evidence="3">Uncharacterized protein</fullName>
    </submittedName>
</protein>
<dbReference type="RefSeq" id="WP_203922622.1">
    <property type="nucleotide sequence ID" value="NZ_BONZ01000077.1"/>
</dbReference>
<proteinExistence type="predicted"/>
<dbReference type="PROSITE" id="PS51257">
    <property type="entry name" value="PROKAR_LIPOPROTEIN"/>
    <property type="match status" value="1"/>
</dbReference>
<feature type="signal peptide" evidence="2">
    <location>
        <begin position="1"/>
        <end position="22"/>
    </location>
</feature>
<keyword evidence="4" id="KW-1185">Reference proteome</keyword>
<evidence type="ECO:0000313" key="4">
    <source>
        <dbReference type="Proteomes" id="UP000642748"/>
    </source>
</evidence>
<dbReference type="Proteomes" id="UP000642748">
    <property type="component" value="Unassembled WGS sequence"/>
</dbReference>
<feature type="chain" id="PRO_5039367344" evidence="2">
    <location>
        <begin position="23"/>
        <end position="184"/>
    </location>
</feature>
<dbReference type="EMBL" id="BONZ01000077">
    <property type="protein sequence ID" value="GIH19144.1"/>
    <property type="molecule type" value="Genomic_DNA"/>
</dbReference>
<feature type="compositionally biased region" description="Gly residues" evidence="1">
    <location>
        <begin position="171"/>
        <end position="184"/>
    </location>
</feature>
<dbReference type="AlphaFoldDB" id="A0A8J3QXS2"/>
<comment type="caution">
    <text evidence="3">The sequence shown here is derived from an EMBL/GenBank/DDBJ whole genome shotgun (WGS) entry which is preliminary data.</text>
</comment>
<keyword evidence="2" id="KW-0732">Signal</keyword>
<evidence type="ECO:0000313" key="3">
    <source>
        <dbReference type="EMBL" id="GIH19144.1"/>
    </source>
</evidence>
<evidence type="ECO:0000256" key="2">
    <source>
        <dbReference type="SAM" id="SignalP"/>
    </source>
</evidence>
<organism evidence="3 4">
    <name type="scientific">Rugosimonospora africana</name>
    <dbReference type="NCBI Taxonomy" id="556532"/>
    <lineage>
        <taxon>Bacteria</taxon>
        <taxon>Bacillati</taxon>
        <taxon>Actinomycetota</taxon>
        <taxon>Actinomycetes</taxon>
        <taxon>Micromonosporales</taxon>
        <taxon>Micromonosporaceae</taxon>
        <taxon>Rugosimonospora</taxon>
    </lineage>
</organism>
<sequence length="184" mass="18856">MRPTTVLAIGLLLAVGVTGCSSGNKGAQVATAGGGPSATASPTATLSEQDQGLKFSQCMRANGVANFPDPKFGDSGGMSINVPDGTDPQKVNAAMAKCKQYLPNGGQPQKADPATVDQLRKFSQCMRANGIPNFPDPTDQGLQVDNNKLGLSPDDPRFLAAQQKCSKYQPSGGGTTQQQGGSNG</sequence>
<gene>
    <name evidence="3" type="ORF">Raf01_73160</name>
</gene>